<feature type="compositionally biased region" description="Low complexity" evidence="1">
    <location>
        <begin position="13"/>
        <end position="24"/>
    </location>
</feature>
<organism evidence="2 3">
    <name type="scientific">Dentiscutata erythropus</name>
    <dbReference type="NCBI Taxonomy" id="1348616"/>
    <lineage>
        <taxon>Eukaryota</taxon>
        <taxon>Fungi</taxon>
        <taxon>Fungi incertae sedis</taxon>
        <taxon>Mucoromycota</taxon>
        <taxon>Glomeromycotina</taxon>
        <taxon>Glomeromycetes</taxon>
        <taxon>Diversisporales</taxon>
        <taxon>Gigasporaceae</taxon>
        <taxon>Dentiscutata</taxon>
    </lineage>
</organism>
<feature type="region of interest" description="Disordered" evidence="1">
    <location>
        <begin position="1"/>
        <end position="28"/>
    </location>
</feature>
<name>A0A9N9GIY7_9GLOM</name>
<keyword evidence="3" id="KW-1185">Reference proteome</keyword>
<evidence type="ECO:0000313" key="2">
    <source>
        <dbReference type="EMBL" id="CAG8609457.1"/>
    </source>
</evidence>
<dbReference type="EMBL" id="CAJVPY010004072">
    <property type="protein sequence ID" value="CAG8609457.1"/>
    <property type="molecule type" value="Genomic_DNA"/>
</dbReference>
<gene>
    <name evidence="2" type="ORF">DERYTH_LOCUS8058</name>
</gene>
<dbReference type="AlphaFoldDB" id="A0A9N9GIY7"/>
<evidence type="ECO:0000256" key="1">
    <source>
        <dbReference type="SAM" id="MobiDB-lite"/>
    </source>
</evidence>
<dbReference type="Proteomes" id="UP000789405">
    <property type="component" value="Unassembled WGS sequence"/>
</dbReference>
<proteinExistence type="predicted"/>
<comment type="caution">
    <text evidence="2">The sequence shown here is derived from an EMBL/GenBank/DDBJ whole genome shotgun (WGS) entry which is preliminary data.</text>
</comment>
<accession>A0A9N9GIY7</accession>
<protein>
    <submittedName>
        <fullName evidence="2">28692_t:CDS:1</fullName>
    </submittedName>
</protein>
<reference evidence="2" key="1">
    <citation type="submission" date="2021-06" db="EMBL/GenBank/DDBJ databases">
        <authorList>
            <person name="Kallberg Y."/>
            <person name="Tangrot J."/>
            <person name="Rosling A."/>
        </authorList>
    </citation>
    <scope>NUCLEOTIDE SEQUENCE</scope>
    <source>
        <strain evidence="2">MA453B</strain>
    </source>
</reference>
<evidence type="ECO:0000313" key="3">
    <source>
        <dbReference type="Proteomes" id="UP000789405"/>
    </source>
</evidence>
<dbReference type="OrthoDB" id="10637533at2759"/>
<sequence>MKAKGPITVADAKSSSPKNKTPKTPLEEMSEKVLKDISNILPDSVYNFDFDISKTKLHAEYFRLFDEVCDEYKDKFRNIINDLGQIDVITYEIDTLSNKHHTFRGIEGLLGLYKCIADEATQAEQDILEIYRSNFSNYPAMDLRLHSELSLSLDQELQDKTVLFTKSKIFGELVSKSLLIS</sequence>